<proteinExistence type="predicted"/>
<accession>A0A8S1RV42</accession>
<sequence>MQHQYILSGGGYYSEQSMKIGKWIDLDDQFLDIKKVIYKGEYDNSKKVGIWGNTISEKQQQII</sequence>
<protein>
    <submittedName>
        <fullName evidence="1">Uncharacterized protein</fullName>
    </submittedName>
</protein>
<dbReference type="Proteomes" id="UP000692954">
    <property type="component" value="Unassembled WGS sequence"/>
</dbReference>
<gene>
    <name evidence="1" type="ORF">PSON_ATCC_30995.1.T4090002</name>
</gene>
<dbReference type="EMBL" id="CAJJDN010000409">
    <property type="protein sequence ID" value="CAD8131213.1"/>
    <property type="molecule type" value="Genomic_DNA"/>
</dbReference>
<evidence type="ECO:0000313" key="1">
    <source>
        <dbReference type="EMBL" id="CAD8131213.1"/>
    </source>
</evidence>
<name>A0A8S1RV42_9CILI</name>
<organism evidence="1 2">
    <name type="scientific">Paramecium sonneborni</name>
    <dbReference type="NCBI Taxonomy" id="65129"/>
    <lineage>
        <taxon>Eukaryota</taxon>
        <taxon>Sar</taxon>
        <taxon>Alveolata</taxon>
        <taxon>Ciliophora</taxon>
        <taxon>Intramacronucleata</taxon>
        <taxon>Oligohymenophorea</taxon>
        <taxon>Peniculida</taxon>
        <taxon>Parameciidae</taxon>
        <taxon>Paramecium</taxon>
    </lineage>
</organism>
<evidence type="ECO:0000313" key="2">
    <source>
        <dbReference type="Proteomes" id="UP000692954"/>
    </source>
</evidence>
<dbReference type="AlphaFoldDB" id="A0A8S1RV42"/>
<comment type="caution">
    <text evidence="1">The sequence shown here is derived from an EMBL/GenBank/DDBJ whole genome shotgun (WGS) entry which is preliminary data.</text>
</comment>
<keyword evidence="2" id="KW-1185">Reference proteome</keyword>
<dbReference type="OrthoDB" id="10528068at2759"/>
<reference evidence="1" key="1">
    <citation type="submission" date="2021-01" db="EMBL/GenBank/DDBJ databases">
        <authorList>
            <consortium name="Genoscope - CEA"/>
            <person name="William W."/>
        </authorList>
    </citation>
    <scope>NUCLEOTIDE SEQUENCE</scope>
</reference>